<dbReference type="OrthoDB" id="5043642at2759"/>
<accession>A0A9W9RQV5</accession>
<protein>
    <submittedName>
        <fullName evidence="1">Uncharacterized protein</fullName>
    </submittedName>
</protein>
<sequence>AWKIIRRRKARNQLPPIEPLYGFDWRTQEPQELRPFKPIYNMSMGRWIQNELLSNLITVDKQYLDRTTIRRHIISKYKNTVYGYRPGGEAAVYELYSYVLTHHLPSRFPNSFKVHSGKFENLLTKQVFPAEPPKDPEICLQILGETIEEDIFLLKETDSTHLCLAFVCCFPTGFDPSTKLGADLAAIHGPVPHYDKIGPSMERYFRKIKPGQVVRRMNWNVQTGGDLINVAGNHIKEGDVFIQDEDVNCLDANLRVELQSLTRLPETGFLLFCFKTYLYPLESLKKDGSGKDLADAIEGLQTGNAPGMHKYKSAIRWGKSVVEYLRS</sequence>
<proteinExistence type="predicted"/>
<gene>
    <name evidence="1" type="ORF">N7496_010204</name>
</gene>
<organism evidence="1 2">
    <name type="scientific">Penicillium cataractarum</name>
    <dbReference type="NCBI Taxonomy" id="2100454"/>
    <lineage>
        <taxon>Eukaryota</taxon>
        <taxon>Fungi</taxon>
        <taxon>Dikarya</taxon>
        <taxon>Ascomycota</taxon>
        <taxon>Pezizomycotina</taxon>
        <taxon>Eurotiomycetes</taxon>
        <taxon>Eurotiomycetidae</taxon>
        <taxon>Eurotiales</taxon>
        <taxon>Aspergillaceae</taxon>
        <taxon>Penicillium</taxon>
    </lineage>
</organism>
<reference evidence="1" key="1">
    <citation type="submission" date="2022-11" db="EMBL/GenBank/DDBJ databases">
        <authorList>
            <person name="Petersen C."/>
        </authorList>
    </citation>
    <scope>NUCLEOTIDE SEQUENCE</scope>
    <source>
        <strain evidence="1">IBT 29864</strain>
    </source>
</reference>
<dbReference type="InterPro" id="IPR021848">
    <property type="entry name" value="HODM_asu-like"/>
</dbReference>
<evidence type="ECO:0000313" key="1">
    <source>
        <dbReference type="EMBL" id="KAJ5364491.1"/>
    </source>
</evidence>
<dbReference type="Pfam" id="PF11927">
    <property type="entry name" value="HODM_asu-like"/>
    <property type="match status" value="1"/>
</dbReference>
<name>A0A9W9RQV5_9EURO</name>
<evidence type="ECO:0000313" key="2">
    <source>
        <dbReference type="Proteomes" id="UP001147782"/>
    </source>
</evidence>
<dbReference type="Proteomes" id="UP001147782">
    <property type="component" value="Unassembled WGS sequence"/>
</dbReference>
<keyword evidence="2" id="KW-1185">Reference proteome</keyword>
<dbReference type="EMBL" id="JAPZBS010000008">
    <property type="protein sequence ID" value="KAJ5364491.1"/>
    <property type="molecule type" value="Genomic_DNA"/>
</dbReference>
<reference evidence="1" key="2">
    <citation type="journal article" date="2023" name="IMA Fungus">
        <title>Comparative genomic study of the Penicillium genus elucidates a diverse pangenome and 15 lateral gene transfer events.</title>
        <authorList>
            <person name="Petersen C."/>
            <person name="Sorensen T."/>
            <person name="Nielsen M.R."/>
            <person name="Sondergaard T.E."/>
            <person name="Sorensen J.L."/>
            <person name="Fitzpatrick D.A."/>
            <person name="Frisvad J.C."/>
            <person name="Nielsen K.L."/>
        </authorList>
    </citation>
    <scope>NUCLEOTIDE SEQUENCE</scope>
    <source>
        <strain evidence="1">IBT 29864</strain>
    </source>
</reference>
<comment type="caution">
    <text evidence="1">The sequence shown here is derived from an EMBL/GenBank/DDBJ whole genome shotgun (WGS) entry which is preliminary data.</text>
</comment>
<dbReference type="RefSeq" id="XP_056552117.1">
    <property type="nucleotide sequence ID" value="XM_056703117.1"/>
</dbReference>
<dbReference type="AlphaFoldDB" id="A0A9W9RQV5"/>
<feature type="non-terminal residue" evidence="1">
    <location>
        <position position="327"/>
    </location>
</feature>
<dbReference type="GeneID" id="81442296"/>